<gene>
    <name evidence="2" type="ORF">BM221_005448</name>
</gene>
<dbReference type="OMA" id="PRSMFMP"/>
<dbReference type="PANTHER" id="PTHR38790:SF4">
    <property type="entry name" value="2EXR DOMAIN-CONTAINING PROTEIN"/>
    <property type="match status" value="1"/>
</dbReference>
<comment type="caution">
    <text evidence="2">The sequence shown here is derived from an EMBL/GenBank/DDBJ whole genome shotgun (WGS) entry which is preliminary data.</text>
</comment>
<dbReference type="PANTHER" id="PTHR38790">
    <property type="entry name" value="2EXR DOMAIN-CONTAINING PROTEIN-RELATED"/>
    <property type="match status" value="1"/>
</dbReference>
<proteinExistence type="predicted"/>
<evidence type="ECO:0000259" key="1">
    <source>
        <dbReference type="Pfam" id="PF24864"/>
    </source>
</evidence>
<protein>
    <recommendedName>
        <fullName evidence="1">DUF7730 domain-containing protein</fullName>
    </recommendedName>
</protein>
<evidence type="ECO:0000313" key="3">
    <source>
        <dbReference type="Proteomes" id="UP000235728"/>
    </source>
</evidence>
<dbReference type="InterPro" id="IPR056632">
    <property type="entry name" value="DUF7730"/>
</dbReference>
<feature type="domain" description="DUF7730" evidence="1">
    <location>
        <begin position="187"/>
        <end position="253"/>
    </location>
</feature>
<reference evidence="2 3" key="1">
    <citation type="journal article" date="2016" name="Appl. Microbiol. Biotechnol.">
        <title>Characterization of T-DNA insertion mutants with decreased virulence in the entomopathogenic fungus Beauveria bassiana JEF-007.</title>
        <authorList>
            <person name="Kim S."/>
            <person name="Lee S.J."/>
            <person name="Nai Y.S."/>
            <person name="Yu J.S."/>
            <person name="Lee M.R."/>
            <person name="Yang Y.T."/>
            <person name="Kim J.S."/>
        </authorList>
    </citation>
    <scope>NUCLEOTIDE SEQUENCE [LARGE SCALE GENOMIC DNA]</scope>
    <source>
        <strain evidence="2 3">JEF-007</strain>
    </source>
</reference>
<sequence length="407" mass="46361">MTPRTLAAGYNLFDKPCDDMATFYSIVVLLSDDARRREAIRTVPPLPSCPASAAVAAPDPCATAQSPLFQRLPAEIRQRILVAAFGDGLVHMHLSLEWPLLRKHRNDGSNGRSARHARHPGKYAFDDAARPFWRWRSSRCHSGCFHHHSWRFGSPQQSDWFLDRDYCVDGECCNDPGAPETCFLGALGWLGTCRQAYREGFHVLHRSNTVRLHGTFMFAHLPELVPRSSLDSLALVSLHWDLGWLPGYSRRLRLGDHPETYNFREGLERLLPRLSATLPNVKCLHLSLLGLFGRGEQWQAYGSRSAAVYEQAEALFHRVLDNVLQLPKLTEFRLALPRSMFMPWMQEVLNITLEFDEAIWAKLPAEWLRRKIPAKLMESGKNKAAIDHFWVLLGKSDLPPLTVRCFC</sequence>
<dbReference type="Proteomes" id="UP000235728">
    <property type="component" value="Unassembled WGS sequence"/>
</dbReference>
<name>A0A2N6NNM8_BEABA</name>
<organism evidence="2 3">
    <name type="scientific">Beauveria bassiana</name>
    <name type="common">White muscardine disease fungus</name>
    <name type="synonym">Tritirachium shiotae</name>
    <dbReference type="NCBI Taxonomy" id="176275"/>
    <lineage>
        <taxon>Eukaryota</taxon>
        <taxon>Fungi</taxon>
        <taxon>Dikarya</taxon>
        <taxon>Ascomycota</taxon>
        <taxon>Pezizomycotina</taxon>
        <taxon>Sordariomycetes</taxon>
        <taxon>Hypocreomycetidae</taxon>
        <taxon>Hypocreales</taxon>
        <taxon>Cordycipitaceae</taxon>
        <taxon>Beauveria</taxon>
    </lineage>
</organism>
<dbReference type="Pfam" id="PF24864">
    <property type="entry name" value="DUF7730"/>
    <property type="match status" value="1"/>
</dbReference>
<dbReference type="EMBL" id="MRVG01000005">
    <property type="protein sequence ID" value="PMB68864.1"/>
    <property type="molecule type" value="Genomic_DNA"/>
</dbReference>
<evidence type="ECO:0000313" key="2">
    <source>
        <dbReference type="EMBL" id="PMB68864.1"/>
    </source>
</evidence>
<dbReference type="AlphaFoldDB" id="A0A2N6NNM8"/>
<accession>A0A2N6NNM8</accession>